<dbReference type="AlphaFoldDB" id="A0A1Y6M1E0"/>
<evidence type="ECO:0000313" key="2">
    <source>
        <dbReference type="Proteomes" id="UP000215453"/>
    </source>
</evidence>
<gene>
    <name evidence="1" type="ORF">ZT1A5_G11920</name>
</gene>
<name>A0A1Y6M1E0_ZYMTR</name>
<protein>
    <submittedName>
        <fullName evidence="1">Uncharacterized protein</fullName>
    </submittedName>
</protein>
<accession>A0A1Y6M1E0</accession>
<proteinExistence type="predicted"/>
<dbReference type="Proteomes" id="UP000215453">
    <property type="component" value="Chromosome 19"/>
</dbReference>
<evidence type="ECO:0000313" key="1">
    <source>
        <dbReference type="EMBL" id="SMY30467.1"/>
    </source>
</evidence>
<dbReference type="EMBL" id="LT882694">
    <property type="protein sequence ID" value="SMY30467.1"/>
    <property type="molecule type" value="Genomic_DNA"/>
</dbReference>
<sequence length="182" mass="19214">MNKTRNDDPQPADLSLSTIQRHEIHITNSDPYGAKPLIAVAVKLGEVSQLTGDDVDADGSAQGPLPFHHREESAAEVDPLNEARAAAVAGPRSIAPQKSSLEPTVVSNALSAPKQLPAKGSREIGLGSAEGNTVTVRDVACLLKVNMDLGDNIDQLDDRTICVGPNRAAKILRMKLSGLQVL</sequence>
<reference evidence="1 2" key="1">
    <citation type="submission" date="2016-10" db="EMBL/GenBank/DDBJ databases">
        <authorList>
            <person name="Varghese N."/>
        </authorList>
    </citation>
    <scope>NUCLEOTIDE SEQUENCE [LARGE SCALE GENOMIC DNA]</scope>
</reference>
<organism evidence="1 2">
    <name type="scientific">Zymoseptoria tritici ST99CH_1A5</name>
    <dbReference type="NCBI Taxonomy" id="1276529"/>
    <lineage>
        <taxon>Eukaryota</taxon>
        <taxon>Fungi</taxon>
        <taxon>Dikarya</taxon>
        <taxon>Ascomycota</taxon>
        <taxon>Pezizomycotina</taxon>
        <taxon>Dothideomycetes</taxon>
        <taxon>Dothideomycetidae</taxon>
        <taxon>Mycosphaerellales</taxon>
        <taxon>Mycosphaerellaceae</taxon>
        <taxon>Zymoseptoria</taxon>
    </lineage>
</organism>